<dbReference type="RefSeq" id="WP_209455812.1">
    <property type="nucleotide sequence ID" value="NZ_BAAACS010000017.1"/>
</dbReference>
<keyword evidence="5" id="KW-1185">Reference proteome</keyword>
<dbReference type="InterPro" id="IPR011206">
    <property type="entry name" value="Citrate_lyase_beta/mcl1/mcl2"/>
</dbReference>
<accession>A0ABS4E8K1</accession>
<dbReference type="GO" id="GO:0016829">
    <property type="term" value="F:lyase activity"/>
    <property type="evidence" value="ECO:0007669"/>
    <property type="project" value="UniProtKB-KW"/>
</dbReference>
<keyword evidence="3" id="KW-0460">Magnesium</keyword>
<keyword evidence="4" id="KW-0456">Lyase</keyword>
<organism evidence="4 5">
    <name type="scientific">Metaclostridioides mangenotii</name>
    <dbReference type="NCBI Taxonomy" id="1540"/>
    <lineage>
        <taxon>Bacteria</taxon>
        <taxon>Bacillati</taxon>
        <taxon>Bacillota</taxon>
        <taxon>Clostridia</taxon>
        <taxon>Peptostreptococcales</taxon>
        <taxon>Peptostreptococcaceae</taxon>
        <taxon>Metaclostridioides</taxon>
    </lineage>
</organism>
<evidence type="ECO:0000256" key="1">
    <source>
        <dbReference type="ARBA" id="ARBA00001946"/>
    </source>
</evidence>
<dbReference type="PIRSF" id="PIRSF015582">
    <property type="entry name" value="Cit_lyase_B"/>
    <property type="match status" value="1"/>
</dbReference>
<reference evidence="4 5" key="1">
    <citation type="submission" date="2021-03" db="EMBL/GenBank/DDBJ databases">
        <title>Genomic Encyclopedia of Type Strains, Phase IV (KMG-IV): sequencing the most valuable type-strain genomes for metagenomic binning, comparative biology and taxonomic classification.</title>
        <authorList>
            <person name="Goeker M."/>
        </authorList>
    </citation>
    <scope>NUCLEOTIDE SEQUENCE [LARGE SCALE GENOMIC DNA]</scope>
    <source>
        <strain evidence="4 5">DSM 1289</strain>
    </source>
</reference>
<dbReference type="InterPro" id="IPR039480">
    <property type="entry name" value="C-C_Bond_Lyase-like"/>
</dbReference>
<dbReference type="InterPro" id="IPR040442">
    <property type="entry name" value="Pyrv_kinase-like_dom_sf"/>
</dbReference>
<comment type="caution">
    <text evidence="4">The sequence shown here is derived from an EMBL/GenBank/DDBJ whole genome shotgun (WGS) entry which is preliminary data.</text>
</comment>
<dbReference type="SUPFAM" id="SSF51621">
    <property type="entry name" value="Phosphoenolpyruvate/pyruvate domain"/>
    <property type="match status" value="1"/>
</dbReference>
<dbReference type="InterPro" id="IPR015813">
    <property type="entry name" value="Pyrv/PenolPyrv_kinase-like_dom"/>
</dbReference>
<dbReference type="PANTHER" id="PTHR32308">
    <property type="entry name" value="LYASE BETA SUBUNIT, PUTATIVE (AFU_ORTHOLOGUE AFUA_4G13030)-RELATED"/>
    <property type="match status" value="1"/>
</dbReference>
<keyword evidence="2" id="KW-0479">Metal-binding</keyword>
<evidence type="ECO:0000256" key="2">
    <source>
        <dbReference type="ARBA" id="ARBA00022723"/>
    </source>
</evidence>
<evidence type="ECO:0000313" key="5">
    <source>
        <dbReference type="Proteomes" id="UP000767291"/>
    </source>
</evidence>
<dbReference type="Gene3D" id="3.20.20.60">
    <property type="entry name" value="Phosphoenolpyruvate-binding domains"/>
    <property type="match status" value="1"/>
</dbReference>
<evidence type="ECO:0000256" key="3">
    <source>
        <dbReference type="ARBA" id="ARBA00022842"/>
    </source>
</evidence>
<protein>
    <submittedName>
        <fullName evidence="4">Citrate lyase beta subunit</fullName>
    </submittedName>
</protein>
<evidence type="ECO:0000313" key="4">
    <source>
        <dbReference type="EMBL" id="MBP1854270.1"/>
    </source>
</evidence>
<sequence>MRYFDYLSEDTLNRVFYKKPIEFDKKTDRNILKYALGAFLYMPATQYDMIQKNISSELKGARPLAICLEDAVGASGEKEAIENVESILNEVRQSSLKNNFKLPIIFLRIKNLDQFQKIKDIVYTNQSIITGLLIPKANSKIIESFIELMDSNNIKDIYIMPIIETSEFIYRELKDKSFLELYDTVLKHRERILSLRIGLTDILGLFGVRRSEKFSIYENNICSAFISDMVTYLNRPEIDIPISGGVSEFFNMNDAEIKEKYIKEIELDKFHGLVGKTVIHPKQIRIVQALCSVSFEDYFDAVNIIESFGGKYGVSKSASGKRMNETNPHLIWAKRTIMLSKIYGVLNEGVTYEELLKF</sequence>
<dbReference type="Proteomes" id="UP000767291">
    <property type="component" value="Unassembled WGS sequence"/>
</dbReference>
<dbReference type="Pfam" id="PF15617">
    <property type="entry name" value="C-C_Bond_Lyase"/>
    <property type="match status" value="1"/>
</dbReference>
<name>A0ABS4E8K1_9FIRM</name>
<dbReference type="PANTHER" id="PTHR32308:SF10">
    <property type="entry name" value="CITRATE LYASE SUBUNIT BETA"/>
    <property type="match status" value="1"/>
</dbReference>
<comment type="cofactor">
    <cofactor evidence="1">
        <name>Mg(2+)</name>
        <dbReference type="ChEBI" id="CHEBI:18420"/>
    </cofactor>
</comment>
<dbReference type="EMBL" id="JAGGJX010000001">
    <property type="protein sequence ID" value="MBP1854270.1"/>
    <property type="molecule type" value="Genomic_DNA"/>
</dbReference>
<proteinExistence type="predicted"/>
<gene>
    <name evidence="4" type="ORF">J2Z43_000660</name>
</gene>